<sequence length="163" mass="18359">MNFIPQPCSKSFGNFLPRRRRHPAFTATKVPPRWRRPSRTGRSKTFPQKSSHTPPHPHHQRHYPYEGQPLMHMGSKKSSSDNLALQMHGVLALLPLTPLRCLPRNPMSVPPPGYYSTPPVTVYAVTSHLLFSLAWVAQLYRGSHLSHVVTVLTVAFPSSHSLS</sequence>
<dbReference type="AlphaFoldDB" id="A0A8J4YRH4"/>
<feature type="region of interest" description="Disordered" evidence="1">
    <location>
        <begin position="1"/>
        <end position="79"/>
    </location>
</feature>
<reference evidence="2" key="1">
    <citation type="submission" date="2020-07" db="EMBL/GenBank/DDBJ databases">
        <title>The High-quality genome of the commercially important snow crab, Chionoecetes opilio.</title>
        <authorList>
            <person name="Jeong J.-H."/>
            <person name="Ryu S."/>
        </authorList>
    </citation>
    <scope>NUCLEOTIDE SEQUENCE</scope>
    <source>
        <strain evidence="2">MADBK_172401_WGS</strain>
        <tissue evidence="2">Digestive gland</tissue>
    </source>
</reference>
<evidence type="ECO:0000313" key="3">
    <source>
        <dbReference type="Proteomes" id="UP000770661"/>
    </source>
</evidence>
<proteinExistence type="predicted"/>
<name>A0A8J4YRH4_CHIOP</name>
<gene>
    <name evidence="2" type="ORF">GWK47_030851</name>
</gene>
<keyword evidence="3" id="KW-1185">Reference proteome</keyword>
<protein>
    <submittedName>
        <fullName evidence="2">Uncharacterized protein</fullName>
    </submittedName>
</protein>
<dbReference type="EMBL" id="JACEEZ010001462">
    <property type="protein sequence ID" value="KAG0729189.1"/>
    <property type="molecule type" value="Genomic_DNA"/>
</dbReference>
<feature type="compositionally biased region" description="Basic residues" evidence="1">
    <location>
        <begin position="32"/>
        <end position="42"/>
    </location>
</feature>
<evidence type="ECO:0000313" key="2">
    <source>
        <dbReference type="EMBL" id="KAG0729189.1"/>
    </source>
</evidence>
<organism evidence="2 3">
    <name type="scientific">Chionoecetes opilio</name>
    <name type="common">Atlantic snow crab</name>
    <name type="synonym">Cancer opilio</name>
    <dbReference type="NCBI Taxonomy" id="41210"/>
    <lineage>
        <taxon>Eukaryota</taxon>
        <taxon>Metazoa</taxon>
        <taxon>Ecdysozoa</taxon>
        <taxon>Arthropoda</taxon>
        <taxon>Crustacea</taxon>
        <taxon>Multicrustacea</taxon>
        <taxon>Malacostraca</taxon>
        <taxon>Eumalacostraca</taxon>
        <taxon>Eucarida</taxon>
        <taxon>Decapoda</taxon>
        <taxon>Pleocyemata</taxon>
        <taxon>Brachyura</taxon>
        <taxon>Eubrachyura</taxon>
        <taxon>Majoidea</taxon>
        <taxon>Majidae</taxon>
        <taxon>Chionoecetes</taxon>
    </lineage>
</organism>
<accession>A0A8J4YRH4</accession>
<evidence type="ECO:0000256" key="1">
    <source>
        <dbReference type="SAM" id="MobiDB-lite"/>
    </source>
</evidence>
<comment type="caution">
    <text evidence="2">The sequence shown here is derived from an EMBL/GenBank/DDBJ whole genome shotgun (WGS) entry which is preliminary data.</text>
</comment>
<dbReference type="Proteomes" id="UP000770661">
    <property type="component" value="Unassembled WGS sequence"/>
</dbReference>